<evidence type="ECO:0000256" key="3">
    <source>
        <dbReference type="ARBA" id="ARBA00022833"/>
    </source>
</evidence>
<comment type="caution">
    <text evidence="8">The sequence shown here is derived from an EMBL/GenBank/DDBJ whole genome shotgun (WGS) entry which is preliminary data.</text>
</comment>
<dbReference type="PANTHER" id="PTHR24112">
    <property type="entry name" value="LEUCINE-RICH REPEAT, ISOFORM F-RELATED"/>
    <property type="match status" value="1"/>
</dbReference>
<dbReference type="STRING" id="1890364.A0A2P6NUT3"/>
<sequence>MLYLCCAHAFARRPPEAKNICKLYLASEWIRSNSPDDSIRGLHAVIEHRPKRVILNAGPTRKILAVTRYRLYIFQVPRKGVIEKTKDVHLYDISDVDIETGAVLCFRVRITRPAKIVHTVPSVSFLGPQFVLPGNPTQSTNFMAASPMLTVTPNPIYSPDTDPNAIRLQCGPGLWPAVVTDVINSYQCISNHFPNHFALIVHATETAYPTEDAPVLSMRNSFFSIYKAYCDYYRADNNHEFDDQIDRLFTDDIRELDLNLIVGAEPKSEISLNLWPVLSALKYDEYFVSIQLKNIARREIVQLIAEVLRTNQTLSRITLEDVGSDERSWVEFCKSLLYNTTNRIQILQLCDGSFGNRAMASLGEALSTFNHKLKRLDLRKCSINSKGFTAFFKWLETNWAVSLGIQTLRFTDVSFDREGTLAFENWLIQMRTKSQLSDLRFSSSRFQIGLSPAIRHIHGLTAVDFSGLRIDGSAGCISLAYIFEQTCTLERIVLANCSLVKESLEHIHEAIVGNAYLKNLHYSLADNNLGTRGVTYLTQSFSKCSATNRFSSLDLSGIKMKDDQLPNFFESLSKINGLLHLRVRGVTSKISAKEVAHPNLLADFIHSTPVLDRLDVSGGWGKAYIVPLLRSLWDNVTLRSLDISSNGLGDKGADEIVQLLRHNVRLIDLQLDDNRYALTGLLALRNIVFCNHRLCRMSVMISDLPKVLQSESDVRKKRLAAEAVIDIQLHISRNATNTGEEWTDYLSSLVDDLTPSPLYYAPEPLEEVPSTVGTRSMAALALVDELPIPSPPPTTVTQEYPAGDYVDLPGATTTPVIWIQIYETISSPLRSTYEGNSKLSESIMKSQTGTQSSETFSALGLKYLNETLQVLAPVSEGHWLVKDGPLMKWWHVLVVLILYPFVLGNLRMYRFESHQKPISKYQPVAILFSMLSIVAYVVVLYEVLIHLFLNHWSGDVSVIPSHSGHNKQKNERSEKDEHIAFILCFFHVTRLFFDITNTIQSTMMRTVGELHSEQAVNEIRFTMTHFLAWWATILYYPGIEVLYTVAVVCLFYLGTILCAFSPGRYIRTKMMLWLVLVSSNFLKLASNLYTGNPFPASLLMVSPPYDINNNVHISNFCFRMGLPISAFLNYLLYGRGMPCTLWNVIAFFLVAHWPANSPFSSSAGTHAREKTGHSRPLPATVRAIIHSKKEEQLKKDLEREKIAERHREKLRLNQPKAKRQTHSRQPSASHDEKKEDAAVEEKKEREGSVLCRKCSHFLCPNFEESPGVFPACARCRSAYCSAECQRKDWTEGNHKSFCLRFSS</sequence>
<feature type="domain" description="MYND-type" evidence="7">
    <location>
        <begin position="1251"/>
        <end position="1298"/>
    </location>
</feature>
<dbReference type="OrthoDB" id="18598at2759"/>
<feature type="compositionally biased region" description="Basic and acidic residues" evidence="5">
    <location>
        <begin position="1229"/>
        <end position="1241"/>
    </location>
</feature>
<dbReference type="Gene3D" id="3.80.10.10">
    <property type="entry name" value="Ribonuclease Inhibitor"/>
    <property type="match status" value="1"/>
</dbReference>
<name>A0A2P6NUT3_9EUKA</name>
<feature type="transmembrane region" description="Helical" evidence="6">
    <location>
        <begin position="889"/>
        <end position="906"/>
    </location>
</feature>
<evidence type="ECO:0000259" key="7">
    <source>
        <dbReference type="PROSITE" id="PS50865"/>
    </source>
</evidence>
<keyword evidence="6" id="KW-0812">Transmembrane</keyword>
<dbReference type="InterPro" id="IPR001611">
    <property type="entry name" value="Leu-rich_rpt"/>
</dbReference>
<dbReference type="GO" id="GO:0034315">
    <property type="term" value="P:regulation of Arp2/3 complex-mediated actin nucleation"/>
    <property type="evidence" value="ECO:0007669"/>
    <property type="project" value="TreeGrafter"/>
</dbReference>
<dbReference type="Proteomes" id="UP000241769">
    <property type="component" value="Unassembled WGS sequence"/>
</dbReference>
<dbReference type="InterPro" id="IPR051279">
    <property type="entry name" value="PP1-Reg/Actin-Interact_Protein"/>
</dbReference>
<dbReference type="GO" id="GO:0016477">
    <property type="term" value="P:cell migration"/>
    <property type="evidence" value="ECO:0007669"/>
    <property type="project" value="TreeGrafter"/>
</dbReference>
<dbReference type="InParanoid" id="A0A2P6NUT3"/>
<dbReference type="GO" id="GO:0005886">
    <property type="term" value="C:plasma membrane"/>
    <property type="evidence" value="ECO:0007669"/>
    <property type="project" value="TreeGrafter"/>
</dbReference>
<dbReference type="Pfam" id="PF13516">
    <property type="entry name" value="LRR_6"/>
    <property type="match status" value="2"/>
</dbReference>
<dbReference type="SUPFAM" id="SSF52047">
    <property type="entry name" value="RNI-like"/>
    <property type="match status" value="1"/>
</dbReference>
<dbReference type="SUPFAM" id="SSF144232">
    <property type="entry name" value="HIT/MYND zinc finger-like"/>
    <property type="match status" value="1"/>
</dbReference>
<dbReference type="Gene3D" id="6.10.140.2220">
    <property type="match status" value="1"/>
</dbReference>
<dbReference type="InterPro" id="IPR032675">
    <property type="entry name" value="LRR_dom_sf"/>
</dbReference>
<dbReference type="GO" id="GO:0008270">
    <property type="term" value="F:zinc ion binding"/>
    <property type="evidence" value="ECO:0007669"/>
    <property type="project" value="UniProtKB-KW"/>
</dbReference>
<evidence type="ECO:0000256" key="4">
    <source>
        <dbReference type="PROSITE-ProRule" id="PRU00134"/>
    </source>
</evidence>
<keyword evidence="6" id="KW-0472">Membrane</keyword>
<proteinExistence type="predicted"/>
<dbReference type="Pfam" id="PF01753">
    <property type="entry name" value="zf-MYND"/>
    <property type="match status" value="1"/>
</dbReference>
<evidence type="ECO:0000313" key="9">
    <source>
        <dbReference type="Proteomes" id="UP000241769"/>
    </source>
</evidence>
<protein>
    <submittedName>
        <fullName evidence="8">Leucine-rich repeat-containing protein</fullName>
    </submittedName>
</protein>
<feature type="transmembrane region" description="Helical" evidence="6">
    <location>
        <begin position="1111"/>
        <end position="1132"/>
    </location>
</feature>
<keyword evidence="1" id="KW-0479">Metal-binding</keyword>
<keyword evidence="2 4" id="KW-0863">Zinc-finger</keyword>
<feature type="transmembrane region" description="Helical" evidence="6">
    <location>
        <begin position="1042"/>
        <end position="1060"/>
    </location>
</feature>
<evidence type="ECO:0000256" key="1">
    <source>
        <dbReference type="ARBA" id="ARBA00022723"/>
    </source>
</evidence>
<dbReference type="EMBL" id="MDYQ01000018">
    <property type="protein sequence ID" value="PRP87680.1"/>
    <property type="molecule type" value="Genomic_DNA"/>
</dbReference>
<evidence type="ECO:0000256" key="6">
    <source>
        <dbReference type="SAM" id="Phobius"/>
    </source>
</evidence>
<dbReference type="PANTHER" id="PTHR24112:SF66">
    <property type="entry name" value="LEUCINE-RICH REPEAT, ISOFORM F"/>
    <property type="match status" value="1"/>
</dbReference>
<keyword evidence="9" id="KW-1185">Reference proteome</keyword>
<reference evidence="8 9" key="1">
    <citation type="journal article" date="2018" name="Genome Biol. Evol.">
        <title>Multiple Roots of Fruiting Body Formation in Amoebozoa.</title>
        <authorList>
            <person name="Hillmann F."/>
            <person name="Forbes G."/>
            <person name="Novohradska S."/>
            <person name="Ferling I."/>
            <person name="Riege K."/>
            <person name="Groth M."/>
            <person name="Westermann M."/>
            <person name="Marz M."/>
            <person name="Spaller T."/>
            <person name="Winckler T."/>
            <person name="Schaap P."/>
            <person name="Glockner G."/>
        </authorList>
    </citation>
    <scope>NUCLEOTIDE SEQUENCE [LARGE SCALE GENOMIC DNA]</scope>
    <source>
        <strain evidence="8 9">Jena</strain>
    </source>
</reference>
<accession>A0A2P6NUT3</accession>
<dbReference type="GO" id="GO:0030027">
    <property type="term" value="C:lamellipodium"/>
    <property type="evidence" value="ECO:0007669"/>
    <property type="project" value="TreeGrafter"/>
</dbReference>
<keyword evidence="3" id="KW-0862">Zinc</keyword>
<feature type="transmembrane region" description="Helical" evidence="6">
    <location>
        <begin position="926"/>
        <end position="949"/>
    </location>
</feature>
<organism evidence="8 9">
    <name type="scientific">Planoprotostelium fungivorum</name>
    <dbReference type="NCBI Taxonomy" id="1890364"/>
    <lineage>
        <taxon>Eukaryota</taxon>
        <taxon>Amoebozoa</taxon>
        <taxon>Evosea</taxon>
        <taxon>Variosea</taxon>
        <taxon>Cavosteliida</taxon>
        <taxon>Cavosteliaceae</taxon>
        <taxon>Planoprotostelium</taxon>
    </lineage>
</organism>
<feature type="region of interest" description="Disordered" evidence="5">
    <location>
        <begin position="1205"/>
        <end position="1241"/>
    </location>
</feature>
<feature type="transmembrane region" description="Helical" evidence="6">
    <location>
        <begin position="1072"/>
        <end position="1091"/>
    </location>
</feature>
<evidence type="ECO:0000313" key="8">
    <source>
        <dbReference type="EMBL" id="PRP87680.1"/>
    </source>
</evidence>
<keyword evidence="6" id="KW-1133">Transmembrane helix</keyword>
<evidence type="ECO:0000256" key="5">
    <source>
        <dbReference type="SAM" id="MobiDB-lite"/>
    </source>
</evidence>
<evidence type="ECO:0000256" key="2">
    <source>
        <dbReference type="ARBA" id="ARBA00022771"/>
    </source>
</evidence>
<dbReference type="InterPro" id="IPR002893">
    <property type="entry name" value="Znf_MYND"/>
</dbReference>
<dbReference type="SMART" id="SM00368">
    <property type="entry name" value="LRR_RI"/>
    <property type="match status" value="5"/>
</dbReference>
<gene>
    <name evidence="8" type="ORF">PROFUN_02380</name>
</gene>
<dbReference type="PROSITE" id="PS50865">
    <property type="entry name" value="ZF_MYND_2"/>
    <property type="match status" value="1"/>
</dbReference>